<keyword evidence="1" id="KW-0812">Transmembrane</keyword>
<dbReference type="EMBL" id="JBHRSW010000007">
    <property type="protein sequence ID" value="MFC3121238.1"/>
    <property type="molecule type" value="Genomic_DNA"/>
</dbReference>
<evidence type="ECO:0000313" key="3">
    <source>
        <dbReference type="EMBL" id="MFC3121238.1"/>
    </source>
</evidence>
<feature type="transmembrane region" description="Helical" evidence="1">
    <location>
        <begin position="46"/>
        <end position="66"/>
    </location>
</feature>
<dbReference type="NCBIfam" id="NF010621">
    <property type="entry name" value="PRK14014.1"/>
    <property type="match status" value="1"/>
</dbReference>
<evidence type="ECO:0000259" key="2">
    <source>
        <dbReference type="SMART" id="SM00563"/>
    </source>
</evidence>
<feature type="transmembrane region" description="Helical" evidence="1">
    <location>
        <begin position="122"/>
        <end position="140"/>
    </location>
</feature>
<evidence type="ECO:0000313" key="4">
    <source>
        <dbReference type="Proteomes" id="UP001595478"/>
    </source>
</evidence>
<name>A0ABV7FPP0_9ALTE</name>
<accession>A0ABV7FPP0</accession>
<evidence type="ECO:0000256" key="1">
    <source>
        <dbReference type="SAM" id="Phobius"/>
    </source>
</evidence>
<dbReference type="RefSeq" id="WP_376919408.1">
    <property type="nucleotide sequence ID" value="NZ_JBHRSW010000007.1"/>
</dbReference>
<keyword evidence="1" id="KW-1133">Transmembrane helix</keyword>
<keyword evidence="3" id="KW-0012">Acyltransferase</keyword>
<dbReference type="PANTHER" id="PTHR10983">
    <property type="entry name" value="1-ACYLGLYCEROL-3-PHOSPHATE ACYLTRANSFERASE-RELATED"/>
    <property type="match status" value="1"/>
</dbReference>
<feature type="transmembrane region" description="Helical" evidence="1">
    <location>
        <begin position="12"/>
        <end position="34"/>
    </location>
</feature>
<dbReference type="InterPro" id="IPR002123">
    <property type="entry name" value="Plipid/glycerol_acylTrfase"/>
</dbReference>
<proteinExistence type="predicted"/>
<dbReference type="Pfam" id="PF01553">
    <property type="entry name" value="Acyltransferase"/>
    <property type="match status" value="1"/>
</dbReference>
<protein>
    <submittedName>
        <fullName evidence="3">Acyltransferase</fullName>
        <ecNumber evidence="3">2.3.-.-</ecNumber>
    </submittedName>
</protein>
<dbReference type="Proteomes" id="UP001595478">
    <property type="component" value="Unassembled WGS sequence"/>
</dbReference>
<sequence length="294" mass="34360">MWGIKSLFIFPIHLLLQLSNMSFWGILVIILGFFKLLLPIKSLQPTILSVMHYFYMSFSVISVALIKIFNKPELNITIDRALSENKWYLIIANHISYLDIILLINFCNKRIPPPKFFLKKELIWLPIVGLAAWAMDMPFMQRYSKKFLAQHPHLKGKDIETTRRSCQKYINQPTTVINFVEGTRFTSKKQISSGSSYTHLLRPKAGGIAFTLASMGELFSEVLDITLAYPNTKHPMMDMLGGRMNKIVIDVKTIPVHNKIIGDYFENETFKKNFQLWLNERWQEKDQRIRQWLN</sequence>
<gene>
    <name evidence="3" type="ORF">ACFOHL_06365</name>
</gene>
<dbReference type="GO" id="GO:0016746">
    <property type="term" value="F:acyltransferase activity"/>
    <property type="evidence" value="ECO:0007669"/>
    <property type="project" value="UniProtKB-KW"/>
</dbReference>
<keyword evidence="4" id="KW-1185">Reference proteome</keyword>
<feature type="transmembrane region" description="Helical" evidence="1">
    <location>
        <begin position="87"/>
        <end position="106"/>
    </location>
</feature>
<comment type="caution">
    <text evidence="3">The sequence shown here is derived from an EMBL/GenBank/DDBJ whole genome shotgun (WGS) entry which is preliminary data.</text>
</comment>
<dbReference type="CDD" id="cd07990">
    <property type="entry name" value="LPLAT_LCLAT1-like"/>
    <property type="match status" value="1"/>
</dbReference>
<organism evidence="3 4">
    <name type="scientific">Agaribacter flavus</name>
    <dbReference type="NCBI Taxonomy" id="1902781"/>
    <lineage>
        <taxon>Bacteria</taxon>
        <taxon>Pseudomonadati</taxon>
        <taxon>Pseudomonadota</taxon>
        <taxon>Gammaproteobacteria</taxon>
        <taxon>Alteromonadales</taxon>
        <taxon>Alteromonadaceae</taxon>
        <taxon>Agaribacter</taxon>
    </lineage>
</organism>
<dbReference type="PANTHER" id="PTHR10983:SF15">
    <property type="entry name" value="ACYLTRANSFERASE YIHG-RELATED"/>
    <property type="match status" value="1"/>
</dbReference>
<reference evidence="4" key="1">
    <citation type="journal article" date="2019" name="Int. J. Syst. Evol. Microbiol.">
        <title>The Global Catalogue of Microorganisms (GCM) 10K type strain sequencing project: providing services to taxonomists for standard genome sequencing and annotation.</title>
        <authorList>
            <consortium name="The Broad Institute Genomics Platform"/>
            <consortium name="The Broad Institute Genome Sequencing Center for Infectious Disease"/>
            <person name="Wu L."/>
            <person name="Ma J."/>
        </authorList>
    </citation>
    <scope>NUCLEOTIDE SEQUENCE [LARGE SCALE GENOMIC DNA]</scope>
    <source>
        <strain evidence="4">KCTC 52473</strain>
    </source>
</reference>
<dbReference type="SMART" id="SM00563">
    <property type="entry name" value="PlsC"/>
    <property type="match status" value="1"/>
</dbReference>
<dbReference type="EC" id="2.3.-.-" evidence="3"/>
<dbReference type="SUPFAM" id="SSF69593">
    <property type="entry name" value="Glycerol-3-phosphate (1)-acyltransferase"/>
    <property type="match status" value="1"/>
</dbReference>
<keyword evidence="1" id="KW-0472">Membrane</keyword>
<feature type="domain" description="Phospholipid/glycerol acyltransferase" evidence="2">
    <location>
        <begin position="88"/>
        <end position="230"/>
    </location>
</feature>
<keyword evidence="3" id="KW-0808">Transferase</keyword>